<evidence type="ECO:0000256" key="2">
    <source>
        <dbReference type="ARBA" id="ARBA00004651"/>
    </source>
</evidence>
<evidence type="ECO:0000256" key="3">
    <source>
        <dbReference type="ARBA" id="ARBA00009279"/>
    </source>
</evidence>
<dbReference type="InterPro" id="IPR042377">
    <property type="entry name" value="GSDME"/>
</dbReference>
<sequence length="522" mass="56892">MISKAVKSMLKEVDSNGSLIPVSSLNDSSGKLNLLSLVVKTRPRCGCFWQEPKYQSRGFSLSDVLKPGEPEDKPLNPDVKESDFVDHSGTFADKKEMNSEGNVEGLAADLKLNLGLKCFNEQESSFGRLKKEEVEVKELVNYSKDKRLDMTHPVIKQTREKPRAILGVLTERIMTSQPCPVTNKVRKHGNAGANMSACVALSVKDSMKQSGSTQTDSDVSLKIPEYTVVAYSLIELYVKCNGQFELCLFSNNGGFEKVTSKDDIEEDGIMYLGGDSDANSPLNLNEELEKLSGHFQLLSVLPAAKRSSLLQLLKTTMEDRETVSVLESVLDQMCTGKTADLGEVKEVSQMQTVQAILNLLEQSDSSPTPSLLSDSSQTRSLLSDSSQTPSLLSDSSQTPSLSDSSQTPTLLNATHLIISAMDGMTDECLSVLGSCCSPLVLQALQILVQHVAAGSGETLSLRDAGLAVLTEEEVYQRTESLFRVTKVTLKREDDTLRTEMKDQPGYLPLVMSITVKGLASLV</sequence>
<dbReference type="GO" id="GO:0005737">
    <property type="term" value="C:cytoplasm"/>
    <property type="evidence" value="ECO:0007669"/>
    <property type="project" value="UniProtKB-SubCell"/>
</dbReference>
<evidence type="ECO:0000256" key="4">
    <source>
        <dbReference type="ARBA" id="ARBA00022452"/>
    </source>
</evidence>
<evidence type="ECO:0000259" key="14">
    <source>
        <dbReference type="Pfam" id="PF17708"/>
    </source>
</evidence>
<reference evidence="15" key="1">
    <citation type="submission" date="2025-08" db="UniProtKB">
        <authorList>
            <consortium name="Ensembl"/>
        </authorList>
    </citation>
    <scope>IDENTIFICATION</scope>
</reference>
<dbReference type="PANTHER" id="PTHR15207:SF3">
    <property type="entry name" value="DEAFNESS, AUTOSOMAL DOMINANT 5-RELATED"/>
    <property type="match status" value="1"/>
</dbReference>
<evidence type="ECO:0000256" key="9">
    <source>
        <dbReference type="ARBA" id="ARBA00023136"/>
    </source>
</evidence>
<dbReference type="InterPro" id="IPR040460">
    <property type="entry name" value="Gasdermin_pore"/>
</dbReference>
<keyword evidence="11" id="KW-0449">Lipoprotein</keyword>
<dbReference type="PANTHER" id="PTHR15207">
    <property type="entry name" value="NONSYNDROMIC HEARING IMPAIRMENT PROTEIN"/>
    <property type="match status" value="1"/>
</dbReference>
<keyword evidence="16" id="KW-1185">Reference proteome</keyword>
<evidence type="ECO:0000256" key="8">
    <source>
        <dbReference type="ARBA" id="ARBA00022692"/>
    </source>
</evidence>
<evidence type="ECO:0000259" key="13">
    <source>
        <dbReference type="Pfam" id="PF04598"/>
    </source>
</evidence>
<keyword evidence="10" id="KW-0564">Palmitate</keyword>
<dbReference type="AlphaFoldDB" id="A0A8C7LC25"/>
<feature type="region of interest" description="Disordered" evidence="12">
    <location>
        <begin position="60"/>
        <end position="84"/>
    </location>
</feature>
<evidence type="ECO:0000256" key="11">
    <source>
        <dbReference type="ARBA" id="ARBA00023288"/>
    </source>
</evidence>
<accession>A0A8C7LC25</accession>
<dbReference type="GO" id="GO:0012501">
    <property type="term" value="P:programmed cell death"/>
    <property type="evidence" value="ECO:0007669"/>
    <property type="project" value="UniProtKB-KW"/>
</dbReference>
<evidence type="ECO:0000256" key="10">
    <source>
        <dbReference type="ARBA" id="ARBA00023139"/>
    </source>
</evidence>
<evidence type="ECO:0000256" key="7">
    <source>
        <dbReference type="ARBA" id="ARBA00022590"/>
    </source>
</evidence>
<gene>
    <name evidence="15" type="primary">GSDME</name>
    <name evidence="15" type="synonym">LOC116359338</name>
</gene>
<feature type="region of interest" description="Disordered" evidence="12">
    <location>
        <begin position="364"/>
        <end position="407"/>
    </location>
</feature>
<evidence type="ECO:0000256" key="1">
    <source>
        <dbReference type="ARBA" id="ARBA00004496"/>
    </source>
</evidence>
<evidence type="ECO:0000256" key="6">
    <source>
        <dbReference type="ARBA" id="ARBA00022490"/>
    </source>
</evidence>
<protein>
    <submittedName>
        <fullName evidence="15">Gasdermin Eb</fullName>
    </submittedName>
</protein>
<keyword evidence="7" id="KW-1210">Necrosis</keyword>
<evidence type="ECO:0000313" key="16">
    <source>
        <dbReference type="Proteomes" id="UP000694557"/>
    </source>
</evidence>
<keyword evidence="8" id="KW-0812">Transmembrane</keyword>
<dbReference type="GeneTree" id="ENSGT00940000155880"/>
<comment type="similarity">
    <text evidence="3">Belongs to the gasdermin family.</text>
</comment>
<evidence type="ECO:0000256" key="5">
    <source>
        <dbReference type="ARBA" id="ARBA00022475"/>
    </source>
</evidence>
<dbReference type="Proteomes" id="UP000694557">
    <property type="component" value="Unassembled WGS sequence"/>
</dbReference>
<feature type="compositionally biased region" description="Basic and acidic residues" evidence="12">
    <location>
        <begin position="66"/>
        <end position="84"/>
    </location>
</feature>
<organism evidence="15 16">
    <name type="scientific">Oncorhynchus kisutch</name>
    <name type="common">Coho salmon</name>
    <name type="synonym">Salmo kisutch</name>
    <dbReference type="NCBI Taxonomy" id="8019"/>
    <lineage>
        <taxon>Eukaryota</taxon>
        <taxon>Metazoa</taxon>
        <taxon>Chordata</taxon>
        <taxon>Craniata</taxon>
        <taxon>Vertebrata</taxon>
        <taxon>Euteleostomi</taxon>
        <taxon>Actinopterygii</taxon>
        <taxon>Neopterygii</taxon>
        <taxon>Teleostei</taxon>
        <taxon>Protacanthopterygii</taxon>
        <taxon>Salmoniformes</taxon>
        <taxon>Salmonidae</taxon>
        <taxon>Salmoninae</taxon>
        <taxon>Oncorhynchus</taxon>
    </lineage>
</organism>
<comment type="subcellular location">
    <subcellularLocation>
        <location evidence="2">Cell membrane</location>
        <topology evidence="2">Multi-pass membrane protein</topology>
    </subcellularLocation>
    <subcellularLocation>
        <location evidence="1">Cytoplasm</location>
    </subcellularLocation>
</comment>
<keyword evidence="6" id="KW-0963">Cytoplasm</keyword>
<keyword evidence="5" id="KW-1003">Cell membrane</keyword>
<feature type="domain" description="Gasdermin pore forming" evidence="13">
    <location>
        <begin position="1"/>
        <end position="256"/>
    </location>
</feature>
<reference evidence="15" key="2">
    <citation type="submission" date="2025-09" db="UniProtKB">
        <authorList>
            <consortium name="Ensembl"/>
        </authorList>
    </citation>
    <scope>IDENTIFICATION</scope>
</reference>
<proteinExistence type="inferred from homology"/>
<evidence type="ECO:0000313" key="15">
    <source>
        <dbReference type="Ensembl" id="ENSOKIP00005117126.1"/>
    </source>
</evidence>
<dbReference type="Ensembl" id="ENSOKIT00005125224.1">
    <property type="protein sequence ID" value="ENSOKIP00005117126.1"/>
    <property type="gene ID" value="ENSOKIG00005050674.1"/>
</dbReference>
<evidence type="ECO:0000256" key="12">
    <source>
        <dbReference type="SAM" id="MobiDB-lite"/>
    </source>
</evidence>
<dbReference type="Pfam" id="PF17708">
    <property type="entry name" value="Gasdermin_C"/>
    <property type="match status" value="1"/>
</dbReference>
<keyword evidence="4" id="KW-1134">Transmembrane beta strand</keyword>
<name>A0A8C7LC25_ONCKI</name>
<dbReference type="GO" id="GO:0005886">
    <property type="term" value="C:plasma membrane"/>
    <property type="evidence" value="ECO:0007669"/>
    <property type="project" value="UniProtKB-SubCell"/>
</dbReference>
<dbReference type="Pfam" id="PF04598">
    <property type="entry name" value="Gasdermin"/>
    <property type="match status" value="1"/>
</dbReference>
<dbReference type="InterPro" id="IPR041263">
    <property type="entry name" value="Gasdermin_PUB"/>
</dbReference>
<keyword evidence="9" id="KW-0472">Membrane</keyword>
<feature type="domain" description="Gasdermin PUB" evidence="14">
    <location>
        <begin position="284"/>
        <end position="492"/>
    </location>
</feature>